<feature type="signal peptide" evidence="8">
    <location>
        <begin position="1"/>
        <end position="24"/>
    </location>
</feature>
<keyword evidence="6 7" id="KW-0472">Membrane</keyword>
<evidence type="ECO:0000256" key="1">
    <source>
        <dbReference type="ARBA" id="ARBA00004141"/>
    </source>
</evidence>
<evidence type="ECO:0000256" key="6">
    <source>
        <dbReference type="ARBA" id="ARBA00023136"/>
    </source>
</evidence>
<proteinExistence type="inferred from homology"/>
<feature type="transmembrane region" description="Helical" evidence="7">
    <location>
        <begin position="215"/>
        <end position="233"/>
    </location>
</feature>
<accession>A0A0N5BQN1</accession>
<dbReference type="GO" id="GO:0005783">
    <property type="term" value="C:endoplasmic reticulum"/>
    <property type="evidence" value="ECO:0007669"/>
    <property type="project" value="TreeGrafter"/>
</dbReference>
<name>A0A0N5BQN1_STREA</name>
<evidence type="ECO:0000256" key="7">
    <source>
        <dbReference type="SAM" id="Phobius"/>
    </source>
</evidence>
<evidence type="ECO:0000256" key="8">
    <source>
        <dbReference type="SAM" id="SignalP"/>
    </source>
</evidence>
<dbReference type="WBParaSite" id="SPAL_0000819300.1">
    <property type="protein sequence ID" value="SPAL_0000819300.1"/>
    <property type="gene ID" value="SPAL_0000819300"/>
</dbReference>
<evidence type="ECO:0000256" key="3">
    <source>
        <dbReference type="ARBA" id="ARBA00015571"/>
    </source>
</evidence>
<dbReference type="PANTHER" id="PTHR34093:SF1">
    <property type="entry name" value="CHLORIDE CHANNEL CLIC-LIKE PROTEIN 1"/>
    <property type="match status" value="1"/>
</dbReference>
<evidence type="ECO:0000313" key="9">
    <source>
        <dbReference type="Proteomes" id="UP000046392"/>
    </source>
</evidence>
<feature type="transmembrane region" description="Helical" evidence="7">
    <location>
        <begin position="320"/>
        <end position="341"/>
    </location>
</feature>
<dbReference type="InterPro" id="IPR009231">
    <property type="entry name" value="Chloride_chnl_CLIC-like"/>
</dbReference>
<reference evidence="10" key="1">
    <citation type="submission" date="2017-02" db="UniProtKB">
        <authorList>
            <consortium name="WormBaseParasite"/>
        </authorList>
    </citation>
    <scope>IDENTIFICATION</scope>
</reference>
<keyword evidence="5 7" id="KW-1133">Transmembrane helix</keyword>
<evidence type="ECO:0000313" key="10">
    <source>
        <dbReference type="WBParaSite" id="SPAL_0000819300.1"/>
    </source>
</evidence>
<keyword evidence="9" id="KW-1185">Reference proteome</keyword>
<evidence type="ECO:0000256" key="4">
    <source>
        <dbReference type="ARBA" id="ARBA00022692"/>
    </source>
</evidence>
<dbReference type="AlphaFoldDB" id="A0A0N5BQN1"/>
<sequence>MKQPHTILFFIIFYCFLQLGPLSSNELNLEEGGEFQTNKKTWITLDPFDNIELTKGNETDKSEKDYENSNLHHDEKCEEKLLKLHNENQRIRSALLRERNMKQMFFVAAVKKFNIDLKDNGYFFHNSFHKDCSIDFNSDVLNKISVHINKEYSIDDEPEIFENVLKDLFLDSMICEEKSRIFENNDIIFYCSISCGILIVSIIFVNKDNYIFARLWRYIIALIFCFSICAEYYRQYQGIIANKMANMELNENLEDVCRSKGAFIESLLSYFQLFSLTKSKSECLIRHEIKVLASALFTPLSVIGQQSNEFYHEYFRDTTLPLFIVKLFILILVIFLGFLYISGFQIRTWFWTFGPSKPSVTLPVPQPSVTLPASQSSNVPKPIESKLKSFNTPRRSRSLSRADFLKIL</sequence>
<dbReference type="GO" id="GO:0005254">
    <property type="term" value="F:chloride channel activity"/>
    <property type="evidence" value="ECO:0007669"/>
    <property type="project" value="TreeGrafter"/>
</dbReference>
<dbReference type="STRING" id="174720.A0A0N5BQN1"/>
<feature type="transmembrane region" description="Helical" evidence="7">
    <location>
        <begin position="187"/>
        <end position="206"/>
    </location>
</feature>
<evidence type="ECO:0000256" key="2">
    <source>
        <dbReference type="ARBA" id="ARBA00005944"/>
    </source>
</evidence>
<dbReference type="PANTHER" id="PTHR34093">
    <property type="entry name" value="CHLORIDE CHANNEL CLIC-LIKE PROTEIN 1"/>
    <property type="match status" value="1"/>
</dbReference>
<comment type="subcellular location">
    <subcellularLocation>
        <location evidence="1">Membrane</location>
        <topology evidence="1">Multi-pass membrane protein</topology>
    </subcellularLocation>
</comment>
<keyword evidence="4 7" id="KW-0812">Transmembrane</keyword>
<evidence type="ECO:0000256" key="5">
    <source>
        <dbReference type="ARBA" id="ARBA00022989"/>
    </source>
</evidence>
<comment type="similarity">
    <text evidence="2">Belongs to the chloride channel MCLC family.</text>
</comment>
<protein>
    <recommendedName>
        <fullName evidence="3">Chloride channel CLIC-like protein 1</fullName>
    </recommendedName>
</protein>
<feature type="chain" id="PRO_5005894720" description="Chloride channel CLIC-like protein 1" evidence="8">
    <location>
        <begin position="25"/>
        <end position="408"/>
    </location>
</feature>
<dbReference type="Proteomes" id="UP000046392">
    <property type="component" value="Unplaced"/>
</dbReference>
<organism evidence="9 10">
    <name type="scientific">Strongyloides papillosus</name>
    <name type="common">Intestinal threadworm</name>
    <dbReference type="NCBI Taxonomy" id="174720"/>
    <lineage>
        <taxon>Eukaryota</taxon>
        <taxon>Metazoa</taxon>
        <taxon>Ecdysozoa</taxon>
        <taxon>Nematoda</taxon>
        <taxon>Chromadorea</taxon>
        <taxon>Rhabditida</taxon>
        <taxon>Tylenchina</taxon>
        <taxon>Panagrolaimomorpha</taxon>
        <taxon>Strongyloidoidea</taxon>
        <taxon>Strongyloididae</taxon>
        <taxon>Strongyloides</taxon>
    </lineage>
</organism>
<dbReference type="GO" id="GO:0016020">
    <property type="term" value="C:membrane"/>
    <property type="evidence" value="ECO:0007669"/>
    <property type="project" value="UniProtKB-SubCell"/>
</dbReference>
<keyword evidence="8" id="KW-0732">Signal</keyword>